<dbReference type="RefSeq" id="WP_330144854.1">
    <property type="nucleotide sequence ID" value="NZ_JAZDQU010000001.1"/>
</dbReference>
<name>A0ABU7GY15_9SPHI</name>
<feature type="transmembrane region" description="Helical" evidence="1">
    <location>
        <begin position="386"/>
        <end position="404"/>
    </location>
</feature>
<feature type="transmembrane region" description="Helical" evidence="1">
    <location>
        <begin position="416"/>
        <end position="435"/>
    </location>
</feature>
<feature type="transmembrane region" description="Helical" evidence="1">
    <location>
        <begin position="12"/>
        <end position="44"/>
    </location>
</feature>
<feature type="transmembrane region" description="Helical" evidence="1">
    <location>
        <begin position="177"/>
        <end position="194"/>
    </location>
</feature>
<feature type="transmembrane region" description="Helical" evidence="1">
    <location>
        <begin position="154"/>
        <end position="171"/>
    </location>
</feature>
<sequence length="474" mass="54818">MSQFGSKKSAILPLYIPVILSYLLIYTPILSYFIAWAGSFYIFYHTWYSPSAYFKQDLPFSKQLMRPLFLIQLIFAGFMACTSIFFFLDHLGYRYLSKLNLGDSFLQKEKTFFIAECQRLSLLAHAALVTGIVMFINKEIKPPKYIFIESKNQLIKIALIIYILGLIAQQISGLSQVALPLTNIGISCAAVLFLRGILNKNIVHISIGASIFFSNFISASLSGYKEPIIVNIIILAIIFYPYYKRIILFLSVPVMYIIFYFLPSYNAIVRTSWSGEISAETAQAQAFETLIGNENEEEIAETNWSFLTNRFSEMSMFTEFVQYVPEKRDFYGWEIFNQSVLVLVPRVFWPEKPNIEEISMERVYEAGVANRLSSVSAKTRPVVDAYLSWGTFGVFFFLLAYGILVQAVCNRAEKMFGGYELGCIIIFNSLFQNLWRGNNFEFMFNNIFYAYLIMWFLWWIFKILLILVPNPNYR</sequence>
<keyword evidence="1" id="KW-1133">Transmembrane helix</keyword>
<evidence type="ECO:0000256" key="1">
    <source>
        <dbReference type="SAM" id="Phobius"/>
    </source>
</evidence>
<feature type="transmembrane region" description="Helical" evidence="1">
    <location>
        <begin position="227"/>
        <end position="243"/>
    </location>
</feature>
<evidence type="ECO:0008006" key="4">
    <source>
        <dbReference type="Google" id="ProtNLM"/>
    </source>
</evidence>
<gene>
    <name evidence="2" type="ORF">VRU49_00725</name>
</gene>
<protein>
    <recommendedName>
        <fullName evidence="4">Oligosaccharide repeat unit polymerase</fullName>
    </recommendedName>
</protein>
<feature type="transmembrane region" description="Helical" evidence="1">
    <location>
        <begin position="248"/>
        <end position="268"/>
    </location>
</feature>
<feature type="transmembrane region" description="Helical" evidence="1">
    <location>
        <begin position="201"/>
        <end position="221"/>
    </location>
</feature>
<comment type="caution">
    <text evidence="2">The sequence shown here is derived from an EMBL/GenBank/DDBJ whole genome shotgun (WGS) entry which is preliminary data.</text>
</comment>
<evidence type="ECO:0000313" key="2">
    <source>
        <dbReference type="EMBL" id="MEE1883929.1"/>
    </source>
</evidence>
<dbReference type="Proteomes" id="UP001337681">
    <property type="component" value="Unassembled WGS sequence"/>
</dbReference>
<dbReference type="EMBL" id="JAZDQU010000001">
    <property type="protein sequence ID" value="MEE1883929.1"/>
    <property type="molecule type" value="Genomic_DNA"/>
</dbReference>
<keyword evidence="3" id="KW-1185">Reference proteome</keyword>
<organism evidence="2 3">
    <name type="scientific">Pedobacter flavus</name>
    <dbReference type="NCBI Taxonomy" id="3113906"/>
    <lineage>
        <taxon>Bacteria</taxon>
        <taxon>Pseudomonadati</taxon>
        <taxon>Bacteroidota</taxon>
        <taxon>Sphingobacteriia</taxon>
        <taxon>Sphingobacteriales</taxon>
        <taxon>Sphingobacteriaceae</taxon>
        <taxon>Pedobacter</taxon>
    </lineage>
</organism>
<keyword evidence="1" id="KW-0472">Membrane</keyword>
<feature type="transmembrane region" description="Helical" evidence="1">
    <location>
        <begin position="64"/>
        <end position="88"/>
    </location>
</feature>
<keyword evidence="1" id="KW-0812">Transmembrane</keyword>
<dbReference type="NCBIfam" id="NF046084">
    <property type="entry name" value="XrtY_assoc_Wzy"/>
    <property type="match status" value="1"/>
</dbReference>
<reference evidence="2 3" key="1">
    <citation type="submission" date="2024-01" db="EMBL/GenBank/DDBJ databases">
        <title>Pedobacter sp. nov., isolated from oil-contaminated soil.</title>
        <authorList>
            <person name="Le N.T.T."/>
        </authorList>
    </citation>
    <scope>NUCLEOTIDE SEQUENCE [LARGE SCALE GENOMIC DNA]</scope>
    <source>
        <strain evidence="2 3">VNH31</strain>
    </source>
</reference>
<proteinExistence type="predicted"/>
<evidence type="ECO:0000313" key="3">
    <source>
        <dbReference type="Proteomes" id="UP001337681"/>
    </source>
</evidence>
<feature type="transmembrane region" description="Helical" evidence="1">
    <location>
        <begin position="447"/>
        <end position="468"/>
    </location>
</feature>
<accession>A0ABU7GY15</accession>